<sequence>MFNNIHFVVSSQMQAAQSRSEDEESLVVKDLKRTSAQAFGGGIPKRRSSSRSIKRKKFDDELVESSLVKSSTRVKGPPLMEPLRCPGSEPSSSEKKKITKSGGTLTPPLTMMLNPTPMAKRVKKSKQPLHVTKDLGRWKPTDDLLLINAVLQTTDLTSVHLGVKFSCRFTLREIKERWYSLLYDPVISKLAWQAMRQLHPEAIAAIQSKALFSQNEEALLSKIGSVSLSFISLFFYFLFIYQDVKCLYYILDQSTQTRLQPLPKGDQILNFSDAEQMIDDAKLKESRDDVLENELMVSDRHQKREIRQLEQELPRWQVLVDNITGMSMPDFDNQTLAALRGRMVRYLMRSREITLGRATKDKQIDVDLSLEGPAWKISRKQGIIKLKNNGDFFIVNEGRRPIYIDGRPVYLIAGLRFVFLINLELISLIKAEAAKIAQQ</sequence>
<reference evidence="3" key="2">
    <citation type="submission" date="2025-09" db="UniProtKB">
        <authorList>
            <consortium name="Ensembl"/>
        </authorList>
    </citation>
    <scope>IDENTIFICATION</scope>
</reference>
<dbReference type="SUPFAM" id="SSF49879">
    <property type="entry name" value="SMAD/FHA domain"/>
    <property type="match status" value="1"/>
</dbReference>
<dbReference type="PANTHER" id="PTHR13233:SF0">
    <property type="entry name" value="MICROSPHERULE PROTEIN 1"/>
    <property type="match status" value="1"/>
</dbReference>
<name>A0A8C6S9J5_9GOBI</name>
<dbReference type="InterPro" id="IPR000253">
    <property type="entry name" value="FHA_dom"/>
</dbReference>
<dbReference type="GO" id="GO:0005730">
    <property type="term" value="C:nucleolus"/>
    <property type="evidence" value="ECO:0007669"/>
    <property type="project" value="UniProtKB-SubCell"/>
</dbReference>
<dbReference type="GO" id="GO:0006281">
    <property type="term" value="P:DNA repair"/>
    <property type="evidence" value="ECO:0007669"/>
    <property type="project" value="UniProtKB-KW"/>
</dbReference>
<proteinExistence type="predicted"/>
<dbReference type="GO" id="GO:0032204">
    <property type="term" value="P:regulation of telomere maintenance"/>
    <property type="evidence" value="ECO:0007669"/>
    <property type="project" value="UniProtKB-ARBA"/>
</dbReference>
<dbReference type="CDD" id="cd22687">
    <property type="entry name" value="FHA_MCRS1"/>
    <property type="match status" value="1"/>
</dbReference>
<keyword evidence="4" id="KW-1185">Reference proteome</keyword>
<dbReference type="Pfam" id="PF13325">
    <property type="entry name" value="MCRS_N"/>
    <property type="match status" value="1"/>
</dbReference>
<dbReference type="GO" id="GO:0006325">
    <property type="term" value="P:chromatin organization"/>
    <property type="evidence" value="ECO:0007669"/>
    <property type="project" value="UniProtKB-KW"/>
</dbReference>
<evidence type="ECO:0000256" key="1">
    <source>
        <dbReference type="SAM" id="MobiDB-lite"/>
    </source>
</evidence>
<feature type="domain" description="FHA" evidence="2">
    <location>
        <begin position="353"/>
        <end position="409"/>
    </location>
</feature>
<dbReference type="PANTHER" id="PTHR13233">
    <property type="entry name" value="MICROSPHERULE PROTEIN 1"/>
    <property type="match status" value="1"/>
</dbReference>
<dbReference type="GO" id="GO:0002151">
    <property type="term" value="F:G-quadruplex RNA binding"/>
    <property type="evidence" value="ECO:0007669"/>
    <property type="project" value="InterPro"/>
</dbReference>
<dbReference type="GO" id="GO:0005764">
    <property type="term" value="C:lysosome"/>
    <property type="evidence" value="ECO:0007669"/>
    <property type="project" value="UniProtKB-SubCell"/>
</dbReference>
<dbReference type="GO" id="GO:0071339">
    <property type="term" value="C:MLL1 complex"/>
    <property type="evidence" value="ECO:0007669"/>
    <property type="project" value="InterPro"/>
</dbReference>
<dbReference type="GO" id="GO:0045944">
    <property type="term" value="P:positive regulation of transcription by RNA polymerase II"/>
    <property type="evidence" value="ECO:0007669"/>
    <property type="project" value="TreeGrafter"/>
</dbReference>
<dbReference type="Proteomes" id="UP000694523">
    <property type="component" value="Unplaced"/>
</dbReference>
<dbReference type="GO" id="GO:0000776">
    <property type="term" value="C:kinetochore"/>
    <property type="evidence" value="ECO:0007669"/>
    <property type="project" value="UniProtKB-KW"/>
</dbReference>
<organism evidence="3 4">
    <name type="scientific">Neogobius melanostomus</name>
    <name type="common">round goby</name>
    <dbReference type="NCBI Taxonomy" id="47308"/>
    <lineage>
        <taxon>Eukaryota</taxon>
        <taxon>Metazoa</taxon>
        <taxon>Chordata</taxon>
        <taxon>Craniata</taxon>
        <taxon>Vertebrata</taxon>
        <taxon>Euteleostomi</taxon>
        <taxon>Actinopterygii</taxon>
        <taxon>Neopterygii</taxon>
        <taxon>Teleostei</taxon>
        <taxon>Neoteleostei</taxon>
        <taxon>Acanthomorphata</taxon>
        <taxon>Gobiaria</taxon>
        <taxon>Gobiiformes</taxon>
        <taxon>Gobioidei</taxon>
        <taxon>Gobiidae</taxon>
        <taxon>Benthophilinae</taxon>
        <taxon>Neogobiini</taxon>
        <taxon>Neogobius</taxon>
    </lineage>
</organism>
<feature type="compositionally biased region" description="Basic residues" evidence="1">
    <location>
        <begin position="44"/>
        <end position="56"/>
    </location>
</feature>
<accession>A0A8C6S9J5</accession>
<dbReference type="GO" id="GO:0031011">
    <property type="term" value="C:Ino80 complex"/>
    <property type="evidence" value="ECO:0007669"/>
    <property type="project" value="InterPro"/>
</dbReference>
<dbReference type="InterPro" id="IPR037912">
    <property type="entry name" value="MCRS1"/>
</dbReference>
<dbReference type="PROSITE" id="PS50006">
    <property type="entry name" value="FHA_DOMAIN"/>
    <property type="match status" value="1"/>
</dbReference>
<evidence type="ECO:0000259" key="2">
    <source>
        <dbReference type="PROSITE" id="PS50006"/>
    </source>
</evidence>
<dbReference type="Ensembl" id="ENSNMLT00000003492.1">
    <property type="protein sequence ID" value="ENSNMLP00000003043.1"/>
    <property type="gene ID" value="ENSNMLG00000001625.1"/>
</dbReference>
<dbReference type="GO" id="GO:0000922">
    <property type="term" value="C:spindle pole"/>
    <property type="evidence" value="ECO:0007669"/>
    <property type="project" value="UniProtKB-SubCell"/>
</dbReference>
<dbReference type="GO" id="GO:0034451">
    <property type="term" value="C:centriolar satellite"/>
    <property type="evidence" value="ECO:0007669"/>
    <property type="project" value="UniProtKB-SubCell"/>
</dbReference>
<evidence type="ECO:0000313" key="4">
    <source>
        <dbReference type="Proteomes" id="UP000694523"/>
    </source>
</evidence>
<reference evidence="3" key="1">
    <citation type="submission" date="2025-08" db="UniProtKB">
        <authorList>
            <consortium name="Ensembl"/>
        </authorList>
    </citation>
    <scope>IDENTIFICATION</scope>
</reference>
<dbReference type="InterPro" id="IPR025999">
    <property type="entry name" value="MCRS_N"/>
</dbReference>
<evidence type="ECO:0000313" key="3">
    <source>
        <dbReference type="Ensembl" id="ENSNMLP00000003043.1"/>
    </source>
</evidence>
<dbReference type="InterPro" id="IPR008984">
    <property type="entry name" value="SMAD_FHA_dom_sf"/>
</dbReference>
<dbReference type="GO" id="GO:0044545">
    <property type="term" value="C:NSL complex"/>
    <property type="evidence" value="ECO:0007669"/>
    <property type="project" value="TreeGrafter"/>
</dbReference>
<feature type="region of interest" description="Disordered" evidence="1">
    <location>
        <begin position="33"/>
        <end position="108"/>
    </location>
</feature>
<protein>
    <submittedName>
        <fullName evidence="3">Microspherule protein 1</fullName>
    </submittedName>
</protein>
<dbReference type="AlphaFoldDB" id="A0A8C6S9J5"/>
<dbReference type="SMART" id="SM00240">
    <property type="entry name" value="FHA"/>
    <property type="match status" value="1"/>
</dbReference>
<dbReference type="GO" id="GO:0006310">
    <property type="term" value="P:DNA recombination"/>
    <property type="evidence" value="ECO:0007669"/>
    <property type="project" value="UniProtKB-KW"/>
</dbReference>